<evidence type="ECO:0000313" key="1">
    <source>
        <dbReference type="EMBL" id="KAI0069260.1"/>
    </source>
</evidence>
<evidence type="ECO:0000313" key="2">
    <source>
        <dbReference type="Proteomes" id="UP000814140"/>
    </source>
</evidence>
<protein>
    <submittedName>
        <fullName evidence="1">Uncharacterized protein</fullName>
    </submittedName>
</protein>
<proteinExistence type="predicted"/>
<reference evidence="1" key="1">
    <citation type="submission" date="2021-03" db="EMBL/GenBank/DDBJ databases">
        <authorList>
            <consortium name="DOE Joint Genome Institute"/>
            <person name="Ahrendt S."/>
            <person name="Looney B.P."/>
            <person name="Miyauchi S."/>
            <person name="Morin E."/>
            <person name="Drula E."/>
            <person name="Courty P.E."/>
            <person name="Chicoki N."/>
            <person name="Fauchery L."/>
            <person name="Kohler A."/>
            <person name="Kuo A."/>
            <person name="Labutti K."/>
            <person name="Pangilinan J."/>
            <person name="Lipzen A."/>
            <person name="Riley R."/>
            <person name="Andreopoulos W."/>
            <person name="He G."/>
            <person name="Johnson J."/>
            <person name="Barry K.W."/>
            <person name="Grigoriev I.V."/>
            <person name="Nagy L."/>
            <person name="Hibbett D."/>
            <person name="Henrissat B."/>
            <person name="Matheny P.B."/>
            <person name="Labbe J."/>
            <person name="Martin F."/>
        </authorList>
    </citation>
    <scope>NUCLEOTIDE SEQUENCE</scope>
    <source>
        <strain evidence="1">HHB10654</strain>
    </source>
</reference>
<gene>
    <name evidence="1" type="ORF">BV25DRAFT_1818255</name>
</gene>
<comment type="caution">
    <text evidence="1">The sequence shown here is derived from an EMBL/GenBank/DDBJ whole genome shotgun (WGS) entry which is preliminary data.</text>
</comment>
<accession>A0ACB8TLI5</accession>
<sequence length="385" mass="42644">MFPDLGDYSQGATSTTSNDPLPQVGNHTPASIHPATNESDFEQLPMNHMPLYGPPHTGLAFSSGLSNRTYAVHRRISSVPSLYPDVRSPSTVEEHRQQPQGLTEDTGIPNSLAQHATSRSGDAQSYKSLYPPSRVPINPDPRAELENQRDASSRALPQSSATRKRSRAIAETDDEPVATETQTTRGTTQTPNATKGSSMRRTKRKLDPLSLADSPLDPGDAPEQETIQTFPASTRNAGVGGDSSTQDNIHRNTLTKEELRKQKNAASSYRHRAREKEVFGATRELLGIPKSWSKFRAEEYILEHLQTAMARQDSLRGAFMAEIESRDITISTVSLQLSEKTKECREKDAALEEMRTRCIALEEELEKAELIIRSMPLIDHRTSNT</sequence>
<dbReference type="Proteomes" id="UP000814140">
    <property type="component" value="Unassembled WGS sequence"/>
</dbReference>
<keyword evidence="2" id="KW-1185">Reference proteome</keyword>
<name>A0ACB8TLI5_9AGAM</name>
<dbReference type="EMBL" id="MU277187">
    <property type="protein sequence ID" value="KAI0069260.1"/>
    <property type="molecule type" value="Genomic_DNA"/>
</dbReference>
<organism evidence="1 2">
    <name type="scientific">Artomyces pyxidatus</name>
    <dbReference type="NCBI Taxonomy" id="48021"/>
    <lineage>
        <taxon>Eukaryota</taxon>
        <taxon>Fungi</taxon>
        <taxon>Dikarya</taxon>
        <taxon>Basidiomycota</taxon>
        <taxon>Agaricomycotina</taxon>
        <taxon>Agaricomycetes</taxon>
        <taxon>Russulales</taxon>
        <taxon>Auriscalpiaceae</taxon>
        <taxon>Artomyces</taxon>
    </lineage>
</organism>
<reference evidence="1" key="2">
    <citation type="journal article" date="2022" name="New Phytol.">
        <title>Evolutionary transition to the ectomycorrhizal habit in the genomes of a hyperdiverse lineage of mushroom-forming fungi.</title>
        <authorList>
            <person name="Looney B."/>
            <person name="Miyauchi S."/>
            <person name="Morin E."/>
            <person name="Drula E."/>
            <person name="Courty P.E."/>
            <person name="Kohler A."/>
            <person name="Kuo A."/>
            <person name="LaButti K."/>
            <person name="Pangilinan J."/>
            <person name="Lipzen A."/>
            <person name="Riley R."/>
            <person name="Andreopoulos W."/>
            <person name="He G."/>
            <person name="Johnson J."/>
            <person name="Nolan M."/>
            <person name="Tritt A."/>
            <person name="Barry K.W."/>
            <person name="Grigoriev I.V."/>
            <person name="Nagy L.G."/>
            <person name="Hibbett D."/>
            <person name="Henrissat B."/>
            <person name="Matheny P.B."/>
            <person name="Labbe J."/>
            <person name="Martin F.M."/>
        </authorList>
    </citation>
    <scope>NUCLEOTIDE SEQUENCE</scope>
    <source>
        <strain evidence="1">HHB10654</strain>
    </source>
</reference>